<organismHost>
    <name type="scientific">Haliotidae</name>
    <name type="common">abalones</name>
    <dbReference type="NCBI Taxonomy" id="6451"/>
</organismHost>
<dbReference type="EMBL" id="JX453331">
    <property type="protein sequence ID" value="AFU90121.1"/>
    <property type="molecule type" value="Genomic_DNA"/>
</dbReference>
<accession>K4JVA7</accession>
<name>K4JVA7_ABHV</name>
<organism evidence="1 2">
    <name type="scientific">Abalone herpesvirus (isolate Abalone/Australia/Victoria/2009)</name>
    <name type="common">AbHV</name>
    <dbReference type="NCBI Taxonomy" id="1241371"/>
    <lineage>
        <taxon>Viruses</taxon>
        <taxon>Duplodnaviria</taxon>
        <taxon>Heunggongvirae</taxon>
        <taxon>Peploviricota</taxon>
        <taxon>Herviviricetes</taxon>
        <taxon>Herpesvirales</taxon>
        <taxon>Malacoherpesviridae</taxon>
        <taxon>Aurivirus</taxon>
        <taxon>Aurivirus haliotidmalaco1</taxon>
    </lineage>
</organism>
<dbReference type="GeneID" id="13853730"/>
<dbReference type="Proteomes" id="UP000029777">
    <property type="component" value="Segment"/>
</dbReference>
<dbReference type="KEGG" id="vg:13853730"/>
<evidence type="ECO:0000313" key="2">
    <source>
        <dbReference type="Proteomes" id="UP000029777"/>
    </source>
</evidence>
<evidence type="ECO:0000313" key="1">
    <source>
        <dbReference type="EMBL" id="AFU90121.1"/>
    </source>
</evidence>
<proteinExistence type="predicted"/>
<reference evidence="1 2" key="1">
    <citation type="submission" date="2012-08" db="EMBL/GenBank/DDBJ databases">
        <title>Abalone herpesvirus genome reveals unexpected ancestry.</title>
        <authorList>
            <person name="Savin K.W."/>
            <person name="Fegan M."/>
            <person name="Powney R."/>
            <person name="Savage D."/>
            <person name="Wong F."/>
            <person name="Sawbridge T."/>
            <person name="Helsham J."/>
            <person name="Vardy M."/>
            <person name="Cogan N."/>
            <person name="Mohammad I."/>
            <person name="Cocks B.G."/>
            <person name="Warner S."/>
        </authorList>
    </citation>
    <scope>NUCLEOTIDE SEQUENCE [LARGE SCALE GENOMIC DNA]</scope>
    <source>
        <strain evidence="2">Isolate Abalone/Australia/Victoria/2009</strain>
    </source>
</reference>
<keyword evidence="2" id="KW-1185">Reference proteome</keyword>
<sequence>MFLPLFITAVGIVYVTKASELPVKPVVQFKEAENQTTELYIYSAYPHHLHVLSSKFFNLSIIPGECDSLPDHLFVVSCVLDNRGKSTLVLKLAEKEDWLLKVKLYSYLLSLTVHDGRDTSAPEFNVIDYPVMRTDYGLPVTDEYDPDADVRMKVIMTSENDATIGCGSGLDLSGNLPASSASRIMGDHKHPDFNVKFMRDDDVLVDDDVLARYHRSASSFIERCGPSSQSRRECISPNQDGFTLLGMGDDHVKLKYEGRYSDWNSEVSQWKSFNESWIKPHLNYPLRVELGSTIIFSDQNRQQFTSWPVLSPINYIGLADMLISYFLKYGRMHRGSLQSDGTITVSDWYSQTSNRKALMVNGVSNCVNSPLRQKVYNSSVDSTCASSPFYLETISFRGVIVAKQKGGSCYTYRRDYDPLIFFNMKSNQQRRAMKIYTLPEKAAVNPDRLTFTTNPDFRRCNSITKDKLYSNDYMLMKYYQDSMKKNQREWMARRSNLRNRKTLHRS</sequence>
<protein>
    <submittedName>
        <fullName evidence="1">Uncharacterized protein</fullName>
    </submittedName>
</protein>
<dbReference type="RefSeq" id="YP_006908761.1">
    <property type="nucleotide sequence ID" value="NC_018874.1"/>
</dbReference>
<gene>
    <name evidence="1" type="ORF">AbHV_ORF109</name>
</gene>